<accession>A0A4C1UVF7</accession>
<dbReference type="AlphaFoldDB" id="A0A4C1UVF7"/>
<sequence>MRGEGAICLVSTPLRPRAAGGAAAEGGDPQKFLRLLRKLSEGLILQWNYRWELFKRVRYVFQTEANGLAFRLKIRSNFVVTAIFECTTMRRKHVGAHAERGNDTVRT</sequence>
<reference evidence="1 2" key="1">
    <citation type="journal article" date="2019" name="Commun. Biol.">
        <title>The bagworm genome reveals a unique fibroin gene that provides high tensile strength.</title>
        <authorList>
            <person name="Kono N."/>
            <person name="Nakamura H."/>
            <person name="Ohtoshi R."/>
            <person name="Tomita M."/>
            <person name="Numata K."/>
            <person name="Arakawa K."/>
        </authorList>
    </citation>
    <scope>NUCLEOTIDE SEQUENCE [LARGE SCALE GENOMIC DNA]</scope>
</reference>
<proteinExistence type="predicted"/>
<organism evidence="1 2">
    <name type="scientific">Eumeta variegata</name>
    <name type="common">Bagworm moth</name>
    <name type="synonym">Eumeta japonica</name>
    <dbReference type="NCBI Taxonomy" id="151549"/>
    <lineage>
        <taxon>Eukaryota</taxon>
        <taxon>Metazoa</taxon>
        <taxon>Ecdysozoa</taxon>
        <taxon>Arthropoda</taxon>
        <taxon>Hexapoda</taxon>
        <taxon>Insecta</taxon>
        <taxon>Pterygota</taxon>
        <taxon>Neoptera</taxon>
        <taxon>Endopterygota</taxon>
        <taxon>Lepidoptera</taxon>
        <taxon>Glossata</taxon>
        <taxon>Ditrysia</taxon>
        <taxon>Tineoidea</taxon>
        <taxon>Psychidae</taxon>
        <taxon>Oiketicinae</taxon>
        <taxon>Eumeta</taxon>
    </lineage>
</organism>
<dbReference type="EMBL" id="BGZK01000231">
    <property type="protein sequence ID" value="GBP30279.1"/>
    <property type="molecule type" value="Genomic_DNA"/>
</dbReference>
<comment type="caution">
    <text evidence="1">The sequence shown here is derived from an EMBL/GenBank/DDBJ whole genome shotgun (WGS) entry which is preliminary data.</text>
</comment>
<evidence type="ECO:0000313" key="2">
    <source>
        <dbReference type="Proteomes" id="UP000299102"/>
    </source>
</evidence>
<name>A0A4C1UVF7_EUMVA</name>
<protein>
    <submittedName>
        <fullName evidence="1">Uncharacterized protein</fullName>
    </submittedName>
</protein>
<gene>
    <name evidence="1" type="ORF">EVAR_27891_1</name>
</gene>
<dbReference type="Proteomes" id="UP000299102">
    <property type="component" value="Unassembled WGS sequence"/>
</dbReference>
<evidence type="ECO:0000313" key="1">
    <source>
        <dbReference type="EMBL" id="GBP30279.1"/>
    </source>
</evidence>
<keyword evidence="2" id="KW-1185">Reference proteome</keyword>